<dbReference type="RefSeq" id="WP_097056876.1">
    <property type="nucleotide sequence ID" value="NZ_OCMF01000004.1"/>
</dbReference>
<sequence>MRKIFFHLATVMVMVACTPMKPALSVADTTAFPVKGRQGLLIKQKISFGDYQTSVVKRSWTRSGNTRVDLLSGQPHDPNYPNLIAMDYADSDQSFYFIMKDFFGNAADVYAVSRFHSEDLQIGDNPNSVINILEDIFGGSGYSENLFYLQIFLNEDTTPWQLVLDNEAAQRFAGEYTGFFALNNKEFYTLMPITHLDGKKGPQKIIAGSIGYEIFDSNGKSVAAVSLVDNGEVYLHTKDPSERLLLSSLCAALLLQEDIADAGI</sequence>
<proteinExistence type="predicted"/>
<organism evidence="2 3">
    <name type="scientific">Salinimicrobium sediminis</name>
    <dbReference type="NCBI Taxonomy" id="1343891"/>
    <lineage>
        <taxon>Bacteria</taxon>
        <taxon>Pseudomonadati</taxon>
        <taxon>Bacteroidota</taxon>
        <taxon>Flavobacteriia</taxon>
        <taxon>Flavobacteriales</taxon>
        <taxon>Flavobacteriaceae</taxon>
        <taxon>Salinimicrobium</taxon>
    </lineage>
</organism>
<keyword evidence="3" id="KW-1185">Reference proteome</keyword>
<dbReference type="AlphaFoldDB" id="A0A285X741"/>
<accession>A0A285X741</accession>
<name>A0A285X741_9FLAO</name>
<protein>
    <recommendedName>
        <fullName evidence="4">Lipoprotein</fullName>
    </recommendedName>
</protein>
<evidence type="ECO:0000313" key="3">
    <source>
        <dbReference type="Proteomes" id="UP000219193"/>
    </source>
</evidence>
<evidence type="ECO:0008006" key="4">
    <source>
        <dbReference type="Google" id="ProtNLM"/>
    </source>
</evidence>
<dbReference type="EMBL" id="OCMF01000004">
    <property type="protein sequence ID" value="SOC81098.1"/>
    <property type="molecule type" value="Genomic_DNA"/>
</dbReference>
<gene>
    <name evidence="2" type="ORF">SAMN06296241_2670</name>
</gene>
<dbReference type="OrthoDB" id="1420435at2"/>
<reference evidence="3" key="1">
    <citation type="submission" date="2017-09" db="EMBL/GenBank/DDBJ databases">
        <authorList>
            <person name="Varghese N."/>
            <person name="Submissions S."/>
        </authorList>
    </citation>
    <scope>NUCLEOTIDE SEQUENCE [LARGE SCALE GENOMIC DNA]</scope>
    <source>
        <strain evidence="3">CGMCC 1.12641</strain>
    </source>
</reference>
<feature type="chain" id="PRO_5012944943" description="Lipoprotein" evidence="1">
    <location>
        <begin position="23"/>
        <end position="264"/>
    </location>
</feature>
<evidence type="ECO:0000313" key="2">
    <source>
        <dbReference type="EMBL" id="SOC81098.1"/>
    </source>
</evidence>
<keyword evidence="1" id="KW-0732">Signal</keyword>
<dbReference type="PROSITE" id="PS51257">
    <property type="entry name" value="PROKAR_LIPOPROTEIN"/>
    <property type="match status" value="1"/>
</dbReference>
<evidence type="ECO:0000256" key="1">
    <source>
        <dbReference type="SAM" id="SignalP"/>
    </source>
</evidence>
<dbReference type="Proteomes" id="UP000219193">
    <property type="component" value="Unassembled WGS sequence"/>
</dbReference>
<feature type="signal peptide" evidence="1">
    <location>
        <begin position="1"/>
        <end position="22"/>
    </location>
</feature>